<name>A0A502EJQ4_9MYCO</name>
<evidence type="ECO:0000256" key="1">
    <source>
        <dbReference type="ARBA" id="ARBA00023015"/>
    </source>
</evidence>
<dbReference type="RefSeq" id="WP_140688613.1">
    <property type="nucleotide sequence ID" value="NZ_RCZG01000001.1"/>
</dbReference>
<evidence type="ECO:0000259" key="5">
    <source>
        <dbReference type="PROSITE" id="PS50977"/>
    </source>
</evidence>
<keyword evidence="7" id="KW-1185">Reference proteome</keyword>
<dbReference type="Gene3D" id="1.10.357.10">
    <property type="entry name" value="Tetracycline Repressor, domain 2"/>
    <property type="match status" value="1"/>
</dbReference>
<evidence type="ECO:0000256" key="3">
    <source>
        <dbReference type="ARBA" id="ARBA00023163"/>
    </source>
</evidence>
<dbReference type="EMBL" id="RCZG01000001">
    <property type="protein sequence ID" value="TPG37344.1"/>
    <property type="molecule type" value="Genomic_DNA"/>
</dbReference>
<organism evidence="6 7">
    <name type="scientific">Mycolicibacterium hodleri</name>
    <dbReference type="NCBI Taxonomy" id="49897"/>
    <lineage>
        <taxon>Bacteria</taxon>
        <taxon>Bacillati</taxon>
        <taxon>Actinomycetota</taxon>
        <taxon>Actinomycetes</taxon>
        <taxon>Mycobacteriales</taxon>
        <taxon>Mycobacteriaceae</taxon>
        <taxon>Mycolicibacterium</taxon>
    </lineage>
</organism>
<evidence type="ECO:0000256" key="2">
    <source>
        <dbReference type="ARBA" id="ARBA00023125"/>
    </source>
</evidence>
<dbReference type="Proteomes" id="UP000320095">
    <property type="component" value="Unassembled WGS sequence"/>
</dbReference>
<comment type="caution">
    <text evidence="6">The sequence shown here is derived from an EMBL/GenBank/DDBJ whole genome shotgun (WGS) entry which is preliminary data.</text>
</comment>
<accession>A0A502EJQ4</accession>
<evidence type="ECO:0000256" key="4">
    <source>
        <dbReference type="PROSITE-ProRule" id="PRU00335"/>
    </source>
</evidence>
<gene>
    <name evidence="6" type="ORF">EAH80_01955</name>
</gene>
<dbReference type="PROSITE" id="PS50977">
    <property type="entry name" value="HTH_TETR_2"/>
    <property type="match status" value="1"/>
</dbReference>
<dbReference type="OrthoDB" id="3403733at2"/>
<dbReference type="SUPFAM" id="SSF46689">
    <property type="entry name" value="Homeodomain-like"/>
    <property type="match status" value="1"/>
</dbReference>
<keyword evidence="1" id="KW-0805">Transcription regulation</keyword>
<dbReference type="InterPro" id="IPR001647">
    <property type="entry name" value="HTH_TetR"/>
</dbReference>
<feature type="DNA-binding region" description="H-T-H motif" evidence="4">
    <location>
        <begin position="41"/>
        <end position="60"/>
    </location>
</feature>
<dbReference type="Pfam" id="PF00440">
    <property type="entry name" value="TetR_N"/>
    <property type="match status" value="1"/>
</dbReference>
<proteinExistence type="predicted"/>
<keyword evidence="3" id="KW-0804">Transcription</keyword>
<dbReference type="InterPro" id="IPR050109">
    <property type="entry name" value="HTH-type_TetR-like_transc_reg"/>
</dbReference>
<sequence>MSETTASSKPDRQGHDELSTVERIRRAALASFALHGTAATTLRAVATAAGVSLGLVQHHFATKAGLIKAVDDYVLALVIAQMSQPVPDLPADSVADIGSRVTRIIAEEPDAAGYIGRALVDGSPLGTTLFDALMDVGMTRWRHRAERGETRADIDLTWAVINGLVLALGAVSLRVHVDRHLPQPFTTPAQLQRWQNATDSLLRDGLFIPPVGE</sequence>
<dbReference type="GO" id="GO:0003700">
    <property type="term" value="F:DNA-binding transcription factor activity"/>
    <property type="evidence" value="ECO:0007669"/>
    <property type="project" value="TreeGrafter"/>
</dbReference>
<evidence type="ECO:0000313" key="6">
    <source>
        <dbReference type="EMBL" id="TPG37344.1"/>
    </source>
</evidence>
<dbReference type="AlphaFoldDB" id="A0A502EJQ4"/>
<protein>
    <submittedName>
        <fullName evidence="6">TetR/AcrR family transcriptional regulator</fullName>
    </submittedName>
</protein>
<dbReference type="InterPro" id="IPR009057">
    <property type="entry name" value="Homeodomain-like_sf"/>
</dbReference>
<keyword evidence="2 4" id="KW-0238">DNA-binding</keyword>
<evidence type="ECO:0000313" key="7">
    <source>
        <dbReference type="Proteomes" id="UP000320095"/>
    </source>
</evidence>
<dbReference type="GO" id="GO:0000976">
    <property type="term" value="F:transcription cis-regulatory region binding"/>
    <property type="evidence" value="ECO:0007669"/>
    <property type="project" value="TreeGrafter"/>
</dbReference>
<reference evidence="6 7" key="1">
    <citation type="journal article" date="2019" name="Environ. Microbiol.">
        <title>Species interactions and distinct microbial communities in high Arctic permafrost affected cryosols are associated with the CH4 and CO2 gas fluxes.</title>
        <authorList>
            <person name="Altshuler I."/>
            <person name="Hamel J."/>
            <person name="Turney S."/>
            <person name="Magnuson E."/>
            <person name="Levesque R."/>
            <person name="Greer C."/>
            <person name="Whyte L.G."/>
        </authorList>
    </citation>
    <scope>NUCLEOTIDE SEQUENCE [LARGE SCALE GENOMIC DNA]</scope>
    <source>
        <strain evidence="6 7">S5.20</strain>
    </source>
</reference>
<dbReference type="PANTHER" id="PTHR30055:SF234">
    <property type="entry name" value="HTH-TYPE TRANSCRIPTIONAL REGULATOR BETI"/>
    <property type="match status" value="1"/>
</dbReference>
<dbReference type="PANTHER" id="PTHR30055">
    <property type="entry name" value="HTH-TYPE TRANSCRIPTIONAL REGULATOR RUTR"/>
    <property type="match status" value="1"/>
</dbReference>
<feature type="domain" description="HTH tetR-type" evidence="5">
    <location>
        <begin position="18"/>
        <end position="78"/>
    </location>
</feature>